<dbReference type="Proteomes" id="UP000053718">
    <property type="component" value="Unassembled WGS sequence"/>
</dbReference>
<comment type="similarity">
    <text evidence="4">Belongs to the radical SAM superfamily. KamA family.</text>
</comment>
<organism evidence="17 18">
    <name type="scientific">Pseudidiomarina atlantica</name>
    <dbReference type="NCBI Taxonomy" id="1517416"/>
    <lineage>
        <taxon>Bacteria</taxon>
        <taxon>Pseudomonadati</taxon>
        <taxon>Pseudomonadota</taxon>
        <taxon>Gammaproteobacteria</taxon>
        <taxon>Alteromonadales</taxon>
        <taxon>Idiomarinaceae</taxon>
        <taxon>Pseudidiomarina</taxon>
    </lineage>
</organism>
<keyword evidence="6 14" id="KW-0004">4Fe-4S</keyword>
<keyword evidence="7" id="KW-0949">S-adenosyl-L-methionine</keyword>
<reference evidence="17 18" key="1">
    <citation type="submission" date="2014-06" db="EMBL/GenBank/DDBJ databases">
        <title>Draft genome sequence of Idiomarina sp. MCCC 1A10513.</title>
        <authorList>
            <person name="Du J."/>
            <person name="Lai Q."/>
            <person name="Shao Z."/>
        </authorList>
    </citation>
    <scope>NUCLEOTIDE SEQUENCE [LARGE SCALE GENOMIC DNA]</scope>
    <source>
        <strain evidence="17 18">MCCC 1A10513</strain>
    </source>
</reference>
<dbReference type="CDD" id="cd01335">
    <property type="entry name" value="Radical_SAM"/>
    <property type="match status" value="1"/>
</dbReference>
<dbReference type="PANTHER" id="PTHR30538">
    <property type="entry name" value="LYSINE 2,3-AMINOMUTASE-RELATED"/>
    <property type="match status" value="1"/>
</dbReference>
<dbReference type="RefSeq" id="WP_034731117.1">
    <property type="nucleotide sequence ID" value="NZ_JPIN01000004.1"/>
</dbReference>
<dbReference type="Pfam" id="PF04055">
    <property type="entry name" value="Radical_SAM"/>
    <property type="match status" value="1"/>
</dbReference>
<evidence type="ECO:0000256" key="13">
    <source>
        <dbReference type="ARBA" id="ARBA00030756"/>
    </source>
</evidence>
<sequence>MPDAVAFSVRAAWQQELAQAIRDPLQLGQLLDLPETWVQQHAGARELFPMMVTRHFVNLMTRGDCDDPLLRQVMPSADEYLERDGFVVDPLQEQNNEHPGILHKYKSRVLVILRGGCAINCRYCFRRHFPYAEHHFGSEQRRQLLDLVRQDTAINEVILSGGDPLLATDTQLERLLSELESVPQLRRVRIHSRLPVVLPSRLTQQLAKRLEQSRLQSILVLHANHPNEVATELAQGLELWARHGITLLNQSVLLRGVNDDVEVLSDLSEKLFAAKVLPYYLHQLDAVKGASHFAVTDAVALTIAEGLRTALPGFLVPRLVREIAGEPSKTPLELSRC</sequence>
<dbReference type="PANTHER" id="PTHR30538:SF1">
    <property type="entry name" value="L-LYSINE 2,3-AMINOMUTASE"/>
    <property type="match status" value="1"/>
</dbReference>
<dbReference type="eggNOG" id="COG1509">
    <property type="taxonomic scope" value="Bacteria"/>
</dbReference>
<feature type="binding site" evidence="14">
    <location>
        <position position="117"/>
    </location>
    <ligand>
        <name>[4Fe-4S] cluster</name>
        <dbReference type="ChEBI" id="CHEBI:49883"/>
        <note>4Fe-4S-S-AdoMet</note>
    </ligand>
</feature>
<gene>
    <name evidence="17" type="ORF">IDAT_04600</name>
</gene>
<evidence type="ECO:0000256" key="10">
    <source>
        <dbReference type="ARBA" id="ARBA00023004"/>
    </source>
</evidence>
<protein>
    <recommendedName>
        <fullName evidence="5">L-lysine 2,3-aminomutase</fullName>
    </recommendedName>
    <alternativeName>
        <fullName evidence="13">EF-P post-translational modification enzyme B</fullName>
    </alternativeName>
</protein>
<dbReference type="InterPro" id="IPR022462">
    <property type="entry name" value="EpmB"/>
</dbReference>
<evidence type="ECO:0000256" key="3">
    <source>
        <dbReference type="ARBA" id="ARBA00001966"/>
    </source>
</evidence>
<dbReference type="GO" id="GO:0016853">
    <property type="term" value="F:isomerase activity"/>
    <property type="evidence" value="ECO:0007669"/>
    <property type="project" value="UniProtKB-KW"/>
</dbReference>
<dbReference type="SUPFAM" id="SSF102114">
    <property type="entry name" value="Radical SAM enzymes"/>
    <property type="match status" value="1"/>
</dbReference>
<dbReference type="GO" id="GO:0051539">
    <property type="term" value="F:4 iron, 4 sulfur cluster binding"/>
    <property type="evidence" value="ECO:0007669"/>
    <property type="project" value="UniProtKB-KW"/>
</dbReference>
<evidence type="ECO:0000313" key="18">
    <source>
        <dbReference type="Proteomes" id="UP000053718"/>
    </source>
</evidence>
<evidence type="ECO:0000256" key="9">
    <source>
        <dbReference type="ARBA" id="ARBA00022898"/>
    </source>
</evidence>
<dbReference type="InterPro" id="IPR013785">
    <property type="entry name" value="Aldolase_TIM"/>
</dbReference>
<evidence type="ECO:0000256" key="7">
    <source>
        <dbReference type="ARBA" id="ARBA00022691"/>
    </source>
</evidence>
<evidence type="ECO:0000256" key="1">
    <source>
        <dbReference type="ARBA" id="ARBA00001352"/>
    </source>
</evidence>
<feature type="domain" description="Radical SAM core" evidence="16">
    <location>
        <begin position="103"/>
        <end position="326"/>
    </location>
</feature>
<evidence type="ECO:0000256" key="14">
    <source>
        <dbReference type="PIRSR" id="PIRSR004911-1"/>
    </source>
</evidence>
<comment type="cofactor">
    <cofactor evidence="2 15">
        <name>pyridoxal 5'-phosphate</name>
        <dbReference type="ChEBI" id="CHEBI:597326"/>
    </cofactor>
</comment>
<comment type="catalytic activity">
    <reaction evidence="1">
        <text>L-lysine = D-beta-lysine</text>
        <dbReference type="Rhea" id="RHEA:44148"/>
        <dbReference type="ChEBI" id="CHEBI:32551"/>
        <dbReference type="ChEBI" id="CHEBI:84138"/>
    </reaction>
</comment>
<evidence type="ECO:0000256" key="2">
    <source>
        <dbReference type="ARBA" id="ARBA00001933"/>
    </source>
</evidence>
<dbReference type="STRING" id="1517416.IDAT_04600"/>
<evidence type="ECO:0000256" key="5">
    <source>
        <dbReference type="ARBA" id="ARBA00022363"/>
    </source>
</evidence>
<comment type="cofactor">
    <cofactor evidence="3">
        <name>[4Fe-4S] cluster</name>
        <dbReference type="ChEBI" id="CHEBI:49883"/>
    </cofactor>
</comment>
<evidence type="ECO:0000256" key="12">
    <source>
        <dbReference type="ARBA" id="ARBA00023235"/>
    </source>
</evidence>
<keyword evidence="9 15" id="KW-0663">Pyridoxal phosphate</keyword>
<dbReference type="NCBIfam" id="TIGR00238">
    <property type="entry name" value="KamA family radical SAM protein"/>
    <property type="match status" value="1"/>
</dbReference>
<keyword evidence="10" id="KW-0408">Iron</keyword>
<dbReference type="PROSITE" id="PS51918">
    <property type="entry name" value="RADICAL_SAM"/>
    <property type="match status" value="1"/>
</dbReference>
<dbReference type="NCBIfam" id="TIGR03821">
    <property type="entry name" value="EFP_modif_epmB"/>
    <property type="match status" value="1"/>
</dbReference>
<dbReference type="PIRSF" id="PIRSF004911">
    <property type="entry name" value="DUF160"/>
    <property type="match status" value="1"/>
</dbReference>
<dbReference type="Gene3D" id="3.20.20.70">
    <property type="entry name" value="Aldolase class I"/>
    <property type="match status" value="1"/>
</dbReference>
<feature type="modified residue" description="N6-(pyridoxal phosphate)lysine" evidence="15">
    <location>
        <position position="329"/>
    </location>
</feature>
<keyword evidence="11 14" id="KW-0411">Iron-sulfur</keyword>
<evidence type="ECO:0000256" key="4">
    <source>
        <dbReference type="ARBA" id="ARBA00008703"/>
    </source>
</evidence>
<evidence type="ECO:0000256" key="6">
    <source>
        <dbReference type="ARBA" id="ARBA00022485"/>
    </source>
</evidence>
<dbReference type="AlphaFoldDB" id="A0A094INP9"/>
<evidence type="ECO:0000256" key="15">
    <source>
        <dbReference type="PIRSR" id="PIRSR603739-50"/>
    </source>
</evidence>
<keyword evidence="8 14" id="KW-0479">Metal-binding</keyword>
<dbReference type="GO" id="GO:0046872">
    <property type="term" value="F:metal ion binding"/>
    <property type="evidence" value="ECO:0007669"/>
    <property type="project" value="UniProtKB-KW"/>
</dbReference>
<comment type="caution">
    <text evidence="17">The sequence shown here is derived from an EMBL/GenBank/DDBJ whole genome shotgun (WGS) entry which is preliminary data.</text>
</comment>
<dbReference type="EMBL" id="JPIN01000004">
    <property type="protein sequence ID" value="KFZ29305.1"/>
    <property type="molecule type" value="Genomic_DNA"/>
</dbReference>
<keyword evidence="18" id="KW-1185">Reference proteome</keyword>
<accession>A0A094INP9</accession>
<evidence type="ECO:0000313" key="17">
    <source>
        <dbReference type="EMBL" id="KFZ29305.1"/>
    </source>
</evidence>
<dbReference type="InterPro" id="IPR003739">
    <property type="entry name" value="Lys_aminomutase/Glu_NH3_mut"/>
</dbReference>
<evidence type="ECO:0000259" key="16">
    <source>
        <dbReference type="PROSITE" id="PS51918"/>
    </source>
</evidence>
<dbReference type="SFLD" id="SFLDG01070">
    <property type="entry name" value="PLP-dependent"/>
    <property type="match status" value="1"/>
</dbReference>
<dbReference type="SFLD" id="SFLDF00314">
    <property type="entry name" value="L-lysine_2_3-aminomutase_(yjeK"/>
    <property type="match status" value="1"/>
</dbReference>
<feature type="binding site" evidence="14">
    <location>
        <position position="121"/>
    </location>
    <ligand>
        <name>[4Fe-4S] cluster</name>
        <dbReference type="ChEBI" id="CHEBI:49883"/>
        <note>4Fe-4S-S-AdoMet</note>
    </ligand>
</feature>
<proteinExistence type="inferred from homology"/>
<evidence type="ECO:0000256" key="8">
    <source>
        <dbReference type="ARBA" id="ARBA00022723"/>
    </source>
</evidence>
<feature type="binding site" evidence="14">
    <location>
        <position position="124"/>
    </location>
    <ligand>
        <name>[4Fe-4S] cluster</name>
        <dbReference type="ChEBI" id="CHEBI:49883"/>
        <note>4Fe-4S-S-AdoMet</note>
    </ligand>
</feature>
<dbReference type="OrthoDB" id="9770937at2"/>
<name>A0A094INP9_9GAMM</name>
<keyword evidence="12" id="KW-0413">Isomerase</keyword>
<evidence type="ECO:0000256" key="11">
    <source>
        <dbReference type="ARBA" id="ARBA00023014"/>
    </source>
</evidence>
<dbReference type="InterPro" id="IPR058240">
    <property type="entry name" value="rSAM_sf"/>
</dbReference>
<dbReference type="SFLD" id="SFLDS00029">
    <property type="entry name" value="Radical_SAM"/>
    <property type="match status" value="1"/>
</dbReference>
<dbReference type="InterPro" id="IPR007197">
    <property type="entry name" value="rSAM"/>
</dbReference>